<keyword evidence="1" id="KW-0472">Membrane</keyword>
<keyword evidence="1" id="KW-0812">Transmembrane</keyword>
<evidence type="ECO:0000313" key="2">
    <source>
        <dbReference type="EMBL" id="PMJ69498.1"/>
    </source>
</evidence>
<dbReference type="SUPFAM" id="SSF55486">
    <property type="entry name" value="Metalloproteases ('zincins'), catalytic domain"/>
    <property type="match status" value="1"/>
</dbReference>
<comment type="caution">
    <text evidence="2">The sequence shown here is derived from an EMBL/GenBank/DDBJ whole genome shotgun (WGS) entry which is preliminary data.</text>
</comment>
<organism evidence="2 3">
    <name type="scientific">Vibrio splendidus</name>
    <dbReference type="NCBI Taxonomy" id="29497"/>
    <lineage>
        <taxon>Bacteria</taxon>
        <taxon>Pseudomonadati</taxon>
        <taxon>Pseudomonadota</taxon>
        <taxon>Gammaproteobacteria</taxon>
        <taxon>Vibrionales</taxon>
        <taxon>Vibrionaceae</taxon>
        <taxon>Vibrio</taxon>
    </lineage>
</organism>
<name>A0A2N7FJM8_VIBSP</name>
<protein>
    <recommendedName>
        <fullName evidence="4">Peptidase M12B domain-containing protein</fullName>
    </recommendedName>
</protein>
<dbReference type="InterPro" id="IPR024079">
    <property type="entry name" value="MetalloPept_cat_dom_sf"/>
</dbReference>
<evidence type="ECO:0000313" key="3">
    <source>
        <dbReference type="Proteomes" id="UP000235330"/>
    </source>
</evidence>
<dbReference type="RefSeq" id="WP_102515560.1">
    <property type="nucleotide sequence ID" value="NZ_CAWNSM010000010.1"/>
</dbReference>
<evidence type="ECO:0008006" key="4">
    <source>
        <dbReference type="Google" id="ProtNLM"/>
    </source>
</evidence>
<gene>
    <name evidence="2" type="ORF">BCU17_13265</name>
</gene>
<sequence>MKSKIFITFSVVIFIILAFIYRFNSVDRTGLVLPNCTIENIIDTEIDFYITSDIFLHNSHNDIKNRIYNYIYKANTILKNSCIPIKRKLGKLELIDTSSIEQEELETIKFQPIQLARVAKEILKILNKDDLISYYNNKPTRYFVIVYGEKFRVNGSTVIGNVNPNISNSMVILDYAASNHHLEHELGHLAGALHKNSDRAIALRNFYLNFSDKDDILKPYSGGTTCSGNSTIMYNGGSSVYPNLVLDVYSSPNIKFNGKPCGDIIKANNQRVMLEYAKILRSKLQ</sequence>
<keyword evidence="1" id="KW-1133">Transmembrane helix</keyword>
<dbReference type="Proteomes" id="UP000235330">
    <property type="component" value="Unassembled WGS sequence"/>
</dbReference>
<reference evidence="3" key="1">
    <citation type="submission" date="2016-07" db="EMBL/GenBank/DDBJ databases">
        <title>Nontailed viruses are major unrecognized killers of bacteria in the ocean.</title>
        <authorList>
            <person name="Kauffman K."/>
            <person name="Hussain F."/>
            <person name="Yang J."/>
            <person name="Arevalo P."/>
            <person name="Brown J."/>
            <person name="Cutler M."/>
            <person name="Kelly L."/>
            <person name="Polz M.F."/>
        </authorList>
    </citation>
    <scope>NUCLEOTIDE SEQUENCE [LARGE SCALE GENOMIC DNA]</scope>
    <source>
        <strain evidence="3">10N.261.55.E11</strain>
    </source>
</reference>
<dbReference type="GO" id="GO:0008237">
    <property type="term" value="F:metallopeptidase activity"/>
    <property type="evidence" value="ECO:0007669"/>
    <property type="project" value="InterPro"/>
</dbReference>
<accession>A0A2N7FJM8</accession>
<proteinExistence type="predicted"/>
<dbReference type="Gene3D" id="3.40.390.10">
    <property type="entry name" value="Collagenase (Catalytic Domain)"/>
    <property type="match status" value="1"/>
</dbReference>
<feature type="transmembrane region" description="Helical" evidence="1">
    <location>
        <begin position="5"/>
        <end position="23"/>
    </location>
</feature>
<dbReference type="AlphaFoldDB" id="A0A2N7FJM8"/>
<evidence type="ECO:0000256" key="1">
    <source>
        <dbReference type="SAM" id="Phobius"/>
    </source>
</evidence>
<dbReference type="EMBL" id="MCWU01000010">
    <property type="protein sequence ID" value="PMJ69498.1"/>
    <property type="molecule type" value="Genomic_DNA"/>
</dbReference>